<proteinExistence type="inferred from homology"/>
<evidence type="ECO:0000259" key="2">
    <source>
        <dbReference type="Pfam" id="PF05168"/>
    </source>
</evidence>
<evidence type="ECO:0000256" key="1">
    <source>
        <dbReference type="ARBA" id="ARBA00038248"/>
    </source>
</evidence>
<dbReference type="Pfam" id="PF05168">
    <property type="entry name" value="HEPN"/>
    <property type="match status" value="1"/>
</dbReference>
<dbReference type="AlphaFoldDB" id="A0A937W1E4"/>
<accession>A0A937W1E4</accession>
<comment type="caution">
    <text evidence="3">The sequence shown here is derived from an EMBL/GenBank/DDBJ whole genome shotgun (WGS) entry which is preliminary data.</text>
</comment>
<dbReference type="PANTHER" id="PTHR36565:SF1">
    <property type="entry name" value="UPF0332 PROTEIN TM_1000"/>
    <property type="match status" value="1"/>
</dbReference>
<dbReference type="InterPro" id="IPR052226">
    <property type="entry name" value="UPF0332_toxin"/>
</dbReference>
<gene>
    <name evidence="3" type="ORF">FJZ47_13745</name>
</gene>
<dbReference type="Proteomes" id="UP000712673">
    <property type="component" value="Unassembled WGS sequence"/>
</dbReference>
<evidence type="ECO:0000313" key="4">
    <source>
        <dbReference type="Proteomes" id="UP000712673"/>
    </source>
</evidence>
<sequence length="129" mass="15324">MALRTWEDMSRDCRHAARKLLDEDHLRSSISRSYYAAYCAVTSMLMARHLRFPYSWHNPAHHQLPDLILHNTTLPFRVRYEINKALRRLRKLREDADYRPGASLERVDALYALRDATFILRIVEVQRDG</sequence>
<name>A0A937W1E4_UNCTE</name>
<dbReference type="PANTHER" id="PTHR36565">
    <property type="entry name" value="UPF0332 PROTEIN TM_1000"/>
    <property type="match status" value="1"/>
</dbReference>
<dbReference type="InterPro" id="IPR007842">
    <property type="entry name" value="HEPN_dom"/>
</dbReference>
<comment type="similarity">
    <text evidence="1">Belongs to the UPF0332 family.</text>
</comment>
<protein>
    <submittedName>
        <fullName evidence="3">HEPN domain-containing protein</fullName>
    </submittedName>
</protein>
<feature type="domain" description="HEPN" evidence="2">
    <location>
        <begin position="5"/>
        <end position="124"/>
    </location>
</feature>
<reference evidence="3" key="1">
    <citation type="submission" date="2019-03" db="EMBL/GenBank/DDBJ databases">
        <title>Lake Tanganyika Metagenome-Assembled Genomes (MAGs).</title>
        <authorList>
            <person name="Tran P."/>
        </authorList>
    </citation>
    <scope>NUCLEOTIDE SEQUENCE</scope>
    <source>
        <strain evidence="3">K_DeepCast_65m_m2_066</strain>
    </source>
</reference>
<organism evidence="3 4">
    <name type="scientific">Tectimicrobiota bacterium</name>
    <dbReference type="NCBI Taxonomy" id="2528274"/>
    <lineage>
        <taxon>Bacteria</taxon>
        <taxon>Pseudomonadati</taxon>
        <taxon>Nitrospinota/Tectimicrobiota group</taxon>
        <taxon>Candidatus Tectimicrobiota</taxon>
    </lineage>
</organism>
<dbReference type="Gene3D" id="1.20.120.330">
    <property type="entry name" value="Nucleotidyltransferases domain 2"/>
    <property type="match status" value="1"/>
</dbReference>
<dbReference type="EMBL" id="VGLS01000421">
    <property type="protein sequence ID" value="MBM3224852.1"/>
    <property type="molecule type" value="Genomic_DNA"/>
</dbReference>
<evidence type="ECO:0000313" key="3">
    <source>
        <dbReference type="EMBL" id="MBM3224852.1"/>
    </source>
</evidence>